<reference evidence="2" key="1">
    <citation type="journal article" date="2019" name="Sci. Rep.">
        <title>Draft genome of Tanacetum cinerariifolium, the natural source of mosquito coil.</title>
        <authorList>
            <person name="Yamashiro T."/>
            <person name="Shiraishi A."/>
            <person name="Satake H."/>
            <person name="Nakayama K."/>
        </authorList>
    </citation>
    <scope>NUCLEOTIDE SEQUENCE</scope>
</reference>
<comment type="caution">
    <text evidence="2">The sequence shown here is derived from an EMBL/GenBank/DDBJ whole genome shotgun (WGS) entry which is preliminary data.</text>
</comment>
<feature type="region of interest" description="Disordered" evidence="1">
    <location>
        <begin position="1"/>
        <end position="20"/>
    </location>
</feature>
<organism evidence="2">
    <name type="scientific">Tanacetum cinerariifolium</name>
    <name type="common">Dalmatian daisy</name>
    <name type="synonym">Chrysanthemum cinerariifolium</name>
    <dbReference type="NCBI Taxonomy" id="118510"/>
    <lineage>
        <taxon>Eukaryota</taxon>
        <taxon>Viridiplantae</taxon>
        <taxon>Streptophyta</taxon>
        <taxon>Embryophyta</taxon>
        <taxon>Tracheophyta</taxon>
        <taxon>Spermatophyta</taxon>
        <taxon>Magnoliopsida</taxon>
        <taxon>eudicotyledons</taxon>
        <taxon>Gunneridae</taxon>
        <taxon>Pentapetalae</taxon>
        <taxon>asterids</taxon>
        <taxon>campanulids</taxon>
        <taxon>Asterales</taxon>
        <taxon>Asteraceae</taxon>
        <taxon>Asteroideae</taxon>
        <taxon>Anthemideae</taxon>
        <taxon>Anthemidinae</taxon>
        <taxon>Tanacetum</taxon>
    </lineage>
</organism>
<feature type="non-terminal residue" evidence="2">
    <location>
        <position position="1"/>
    </location>
</feature>
<feature type="region of interest" description="Disordered" evidence="1">
    <location>
        <begin position="114"/>
        <end position="154"/>
    </location>
</feature>
<sequence>GPGLPAQYPQSGPGRSPARRVRRWPARPAGGQCFCFLPALALGPESLFAQPAAAALRSLPAPRRHRGPARCAAAPVAGPGAASHSALAAARLFFGCRSRPLGKPAVECALAQRSGKHSAIRPAGDRSTGAGPASLPDGLFEPPPKRCATLAPGG</sequence>
<accession>A0A699U396</accession>
<evidence type="ECO:0000313" key="2">
    <source>
        <dbReference type="EMBL" id="GFD16493.1"/>
    </source>
</evidence>
<dbReference type="AlphaFoldDB" id="A0A699U396"/>
<proteinExistence type="predicted"/>
<name>A0A699U396_TANCI</name>
<protein>
    <submittedName>
        <fullName evidence="2">Uncharacterized protein</fullName>
    </submittedName>
</protein>
<dbReference type="EMBL" id="BKCJ011293617">
    <property type="protein sequence ID" value="GFD16493.1"/>
    <property type="molecule type" value="Genomic_DNA"/>
</dbReference>
<evidence type="ECO:0000256" key="1">
    <source>
        <dbReference type="SAM" id="MobiDB-lite"/>
    </source>
</evidence>
<feature type="non-terminal residue" evidence="2">
    <location>
        <position position="154"/>
    </location>
</feature>
<gene>
    <name evidence="2" type="ORF">Tci_888462</name>
</gene>